<evidence type="ECO:0000256" key="1">
    <source>
        <dbReference type="ARBA" id="ARBA00004117"/>
    </source>
</evidence>
<evidence type="ECO:0000256" key="7">
    <source>
        <dbReference type="SAM" id="MobiDB-lite"/>
    </source>
</evidence>
<sequence length="138" mass="14760">MDLIPGIEATASALGAQRTRLDIIAQNIANAHTTRGPDGQPYQRQTVSFESELLQQAGFTGPLHTVRVGAVAADKSPGERVYDPQHPDADAGGMVTMPNVNLAYEMVDLITASRAYEANLSVAKNSRQMALKALEIGR</sequence>
<evidence type="ECO:0000313" key="10">
    <source>
        <dbReference type="EMBL" id="OAM88616.1"/>
    </source>
</evidence>
<dbReference type="STRING" id="1184151.AW736_16255"/>
<proteinExistence type="inferred from homology"/>
<feature type="domain" description="Flagellar basal body rod protein N-terminal" evidence="8">
    <location>
        <begin position="10"/>
        <end position="34"/>
    </location>
</feature>
<evidence type="ECO:0000256" key="5">
    <source>
        <dbReference type="ARBA" id="ARBA00025933"/>
    </source>
</evidence>
<evidence type="ECO:0000313" key="11">
    <source>
        <dbReference type="Proteomes" id="UP000078486"/>
    </source>
</evidence>
<feature type="region of interest" description="Disordered" evidence="7">
    <location>
        <begin position="74"/>
        <end position="93"/>
    </location>
</feature>
<dbReference type="EMBL" id="LRRQ01000126">
    <property type="protein sequence ID" value="OAM88616.1"/>
    <property type="molecule type" value="Genomic_DNA"/>
</dbReference>
<dbReference type="PANTHER" id="PTHR30435:SF2">
    <property type="entry name" value="FLAGELLAR BASAL-BODY ROD PROTEIN FLGC"/>
    <property type="match status" value="1"/>
</dbReference>
<dbReference type="InterPro" id="IPR010930">
    <property type="entry name" value="Flg_bb/hook_C_dom"/>
</dbReference>
<evidence type="ECO:0000256" key="6">
    <source>
        <dbReference type="RuleBase" id="RU362062"/>
    </source>
</evidence>
<dbReference type="GO" id="GO:0071978">
    <property type="term" value="P:bacterial-type flagellum-dependent swarming motility"/>
    <property type="evidence" value="ECO:0007669"/>
    <property type="project" value="TreeGrafter"/>
</dbReference>
<protein>
    <recommendedName>
        <fullName evidence="3 6">Flagellar basal-body rod protein FlgC</fullName>
    </recommendedName>
</protein>
<comment type="subunit">
    <text evidence="5 6">The basal body constitutes a major portion of the flagellar organelle and consists of four rings (L,P,S, and M) mounted on a central rod. The rod consists of about 26 subunits of FlgG in the distal portion, and FlgB, FlgC and FlgF are thought to build up the proximal portion of the rod with about 6 subunits each.</text>
</comment>
<organism evidence="10 11">
    <name type="scientific">Termitidicoccus mucosus</name>
    <dbReference type="NCBI Taxonomy" id="1184151"/>
    <lineage>
        <taxon>Bacteria</taxon>
        <taxon>Pseudomonadati</taxon>
        <taxon>Verrucomicrobiota</taxon>
        <taxon>Opitutia</taxon>
        <taxon>Opitutales</taxon>
        <taxon>Opitutaceae</taxon>
        <taxon>Termitidicoccus</taxon>
    </lineage>
</organism>
<dbReference type="OrthoDB" id="9794148at2"/>
<evidence type="ECO:0000256" key="3">
    <source>
        <dbReference type="ARBA" id="ARBA00017941"/>
    </source>
</evidence>
<evidence type="ECO:0000256" key="2">
    <source>
        <dbReference type="ARBA" id="ARBA00009677"/>
    </source>
</evidence>
<evidence type="ECO:0000259" key="9">
    <source>
        <dbReference type="Pfam" id="PF06429"/>
    </source>
</evidence>
<dbReference type="Proteomes" id="UP000078486">
    <property type="component" value="Unassembled WGS sequence"/>
</dbReference>
<feature type="domain" description="Flagellar basal-body/hook protein C-terminal" evidence="9">
    <location>
        <begin position="92"/>
        <end position="135"/>
    </location>
</feature>
<keyword evidence="4 6" id="KW-0975">Bacterial flagellum</keyword>
<comment type="caution">
    <text evidence="10">The sequence shown here is derived from an EMBL/GenBank/DDBJ whole genome shotgun (WGS) entry which is preliminary data.</text>
</comment>
<keyword evidence="11" id="KW-1185">Reference proteome</keyword>
<evidence type="ECO:0000259" key="8">
    <source>
        <dbReference type="Pfam" id="PF00460"/>
    </source>
</evidence>
<evidence type="ECO:0000256" key="4">
    <source>
        <dbReference type="ARBA" id="ARBA00023143"/>
    </source>
</evidence>
<dbReference type="InterPro" id="IPR001444">
    <property type="entry name" value="Flag_bb_rod_N"/>
</dbReference>
<dbReference type="Pfam" id="PF00460">
    <property type="entry name" value="Flg_bb_rod"/>
    <property type="match status" value="1"/>
</dbReference>
<dbReference type="GO" id="GO:0030694">
    <property type="term" value="C:bacterial-type flagellum basal body, rod"/>
    <property type="evidence" value="ECO:0007669"/>
    <property type="project" value="UniProtKB-UniRule"/>
</dbReference>
<comment type="subcellular location">
    <subcellularLocation>
        <location evidence="1 6">Bacterial flagellum basal body</location>
    </subcellularLocation>
</comment>
<accession>A0A178IHT3</accession>
<dbReference type="PANTHER" id="PTHR30435">
    <property type="entry name" value="FLAGELLAR PROTEIN"/>
    <property type="match status" value="1"/>
</dbReference>
<comment type="similarity">
    <text evidence="2">Belongs to the flagella basal body rod proteins family.</text>
</comment>
<keyword evidence="10" id="KW-0966">Cell projection</keyword>
<keyword evidence="10" id="KW-0969">Cilium</keyword>
<dbReference type="InterPro" id="IPR006299">
    <property type="entry name" value="FlgC"/>
</dbReference>
<dbReference type="Pfam" id="PF06429">
    <property type="entry name" value="Flg_bbr_C"/>
    <property type="match status" value="1"/>
</dbReference>
<feature type="compositionally biased region" description="Basic and acidic residues" evidence="7">
    <location>
        <begin position="76"/>
        <end position="89"/>
    </location>
</feature>
<dbReference type="AlphaFoldDB" id="A0A178IHT3"/>
<keyword evidence="10" id="KW-0282">Flagellum</keyword>
<reference evidence="10 11" key="1">
    <citation type="submission" date="2016-01" db="EMBL/GenBank/DDBJ databases">
        <title>High potential of lignocellulose degradation of a new Verrucomicrobia species.</title>
        <authorList>
            <person name="Wang Y."/>
            <person name="Shi Y."/>
            <person name="Qiu Z."/>
            <person name="Liu S."/>
            <person name="Yang H."/>
        </authorList>
    </citation>
    <scope>NUCLEOTIDE SEQUENCE [LARGE SCALE GENOMIC DNA]</scope>
    <source>
        <strain evidence="10 11">TSB47</strain>
    </source>
</reference>
<name>A0A178IHT3_9BACT</name>
<dbReference type="RefSeq" id="WP_068771350.1">
    <property type="nucleotide sequence ID" value="NZ_CP109796.1"/>
</dbReference>
<gene>
    <name evidence="10" type="ORF">AW736_16255</name>
</gene>
<dbReference type="NCBIfam" id="TIGR01395">
    <property type="entry name" value="FlgC"/>
    <property type="match status" value="1"/>
</dbReference>